<reference evidence="2 3" key="1">
    <citation type="submission" date="2018-01" db="EMBL/GenBank/DDBJ databases">
        <title>The draft genome sequence of Halioglobus japonicus S1-36.</title>
        <authorList>
            <person name="Du Z.-J."/>
            <person name="Shi M.-J."/>
        </authorList>
    </citation>
    <scope>NUCLEOTIDE SEQUENCE [LARGE SCALE GENOMIC DNA]</scope>
    <source>
        <strain evidence="2 3">S1-36</strain>
    </source>
</reference>
<comment type="caution">
    <text evidence="2">The sequence shown here is derived from an EMBL/GenBank/DDBJ whole genome shotgun (WGS) entry which is preliminary data.</text>
</comment>
<feature type="transmembrane region" description="Helical" evidence="1">
    <location>
        <begin position="12"/>
        <end position="28"/>
    </location>
</feature>
<dbReference type="AlphaFoldDB" id="A0AAP8MCE8"/>
<gene>
    <name evidence="2" type="ORF">C0029_16120</name>
</gene>
<dbReference type="KEGG" id="hja:BST95_01855"/>
<evidence type="ECO:0000256" key="1">
    <source>
        <dbReference type="SAM" id="Phobius"/>
    </source>
</evidence>
<evidence type="ECO:0000313" key="2">
    <source>
        <dbReference type="EMBL" id="PLW85059.1"/>
    </source>
</evidence>
<sequence>MSGLVTRILKRVIAMAPTVVAMWALFTMEQNGTWPPEMPYRDVLTIAVLGAALALSFVLYSWLRPWES</sequence>
<feature type="transmembrane region" description="Helical" evidence="1">
    <location>
        <begin position="43"/>
        <end position="63"/>
    </location>
</feature>
<dbReference type="Proteomes" id="UP000235162">
    <property type="component" value="Unassembled WGS sequence"/>
</dbReference>
<keyword evidence="1" id="KW-1133">Transmembrane helix</keyword>
<keyword evidence="1" id="KW-0812">Transmembrane</keyword>
<dbReference type="EMBL" id="PKUR01000004">
    <property type="protein sequence ID" value="PLW85059.1"/>
    <property type="molecule type" value="Genomic_DNA"/>
</dbReference>
<proteinExistence type="predicted"/>
<dbReference type="RefSeq" id="WP_084197918.1">
    <property type="nucleotide sequence ID" value="NZ_BMYL01000004.1"/>
</dbReference>
<accession>A0AAP8MCE8</accession>
<keyword evidence="3" id="KW-1185">Reference proteome</keyword>
<name>A0AAP8MCE8_9GAMM</name>
<keyword evidence="1" id="KW-0472">Membrane</keyword>
<evidence type="ECO:0000313" key="3">
    <source>
        <dbReference type="Proteomes" id="UP000235162"/>
    </source>
</evidence>
<organism evidence="2 3">
    <name type="scientific">Halioglobus japonicus</name>
    <dbReference type="NCBI Taxonomy" id="930805"/>
    <lineage>
        <taxon>Bacteria</taxon>
        <taxon>Pseudomonadati</taxon>
        <taxon>Pseudomonadota</taxon>
        <taxon>Gammaproteobacteria</taxon>
        <taxon>Cellvibrionales</taxon>
        <taxon>Halieaceae</taxon>
        <taxon>Halioglobus</taxon>
    </lineage>
</organism>
<protein>
    <submittedName>
        <fullName evidence="2">Uncharacterized protein</fullName>
    </submittedName>
</protein>